<dbReference type="EMBL" id="BAAATE010000003">
    <property type="protein sequence ID" value="GAA2649032.1"/>
    <property type="molecule type" value="Genomic_DNA"/>
</dbReference>
<dbReference type="PANTHER" id="PTHR42756">
    <property type="entry name" value="TRANSCRIPTIONAL REGULATOR, MARR"/>
    <property type="match status" value="1"/>
</dbReference>
<evidence type="ECO:0000313" key="5">
    <source>
        <dbReference type="EMBL" id="GAA2649032.1"/>
    </source>
</evidence>
<dbReference type="Gene3D" id="1.10.10.10">
    <property type="entry name" value="Winged helix-like DNA-binding domain superfamily/Winged helix DNA-binding domain"/>
    <property type="match status" value="1"/>
</dbReference>
<dbReference type="InterPro" id="IPR000835">
    <property type="entry name" value="HTH_MarR-typ"/>
</dbReference>
<dbReference type="InterPro" id="IPR036388">
    <property type="entry name" value="WH-like_DNA-bd_sf"/>
</dbReference>
<evidence type="ECO:0000256" key="2">
    <source>
        <dbReference type="ARBA" id="ARBA00023125"/>
    </source>
</evidence>
<comment type="caution">
    <text evidence="5">The sequence shown here is derived from an EMBL/GenBank/DDBJ whole genome shotgun (WGS) entry which is preliminary data.</text>
</comment>
<sequence>MRAVASADRARPITSLVNMAPDNNSPANVSSTYDSVDTHLARWRGKAPYDERVEAIITRMQLLVKHVRQAKEAALTEVGIQDFEFETLHRLVSRSSRQATPSELASELMISPAGMTGRIDTLEKAGLVRRVRSEEDRRRVDVELTDKGHELWAAAMAVRATAEAEMLRALAPEERETLDELLKRMLVSVESRA</sequence>
<evidence type="ECO:0000256" key="3">
    <source>
        <dbReference type="ARBA" id="ARBA00023163"/>
    </source>
</evidence>
<dbReference type="PROSITE" id="PS50995">
    <property type="entry name" value="HTH_MARR_2"/>
    <property type="match status" value="1"/>
</dbReference>
<protein>
    <submittedName>
        <fullName evidence="5">MarR family transcriptional regulator</fullName>
    </submittedName>
</protein>
<feature type="domain" description="HTH marR-type" evidence="4">
    <location>
        <begin position="50"/>
        <end position="187"/>
    </location>
</feature>
<keyword evidence="1" id="KW-0805">Transcription regulation</keyword>
<organism evidence="5 6">
    <name type="scientific">Nonomuraea recticatena</name>
    <dbReference type="NCBI Taxonomy" id="46178"/>
    <lineage>
        <taxon>Bacteria</taxon>
        <taxon>Bacillati</taxon>
        <taxon>Actinomycetota</taxon>
        <taxon>Actinomycetes</taxon>
        <taxon>Streptosporangiales</taxon>
        <taxon>Streptosporangiaceae</taxon>
        <taxon>Nonomuraea</taxon>
    </lineage>
</organism>
<dbReference type="InterPro" id="IPR036390">
    <property type="entry name" value="WH_DNA-bd_sf"/>
</dbReference>
<evidence type="ECO:0000256" key="1">
    <source>
        <dbReference type="ARBA" id="ARBA00023015"/>
    </source>
</evidence>
<dbReference type="Pfam" id="PF01047">
    <property type="entry name" value="MarR"/>
    <property type="match status" value="1"/>
</dbReference>
<proteinExistence type="predicted"/>
<dbReference type="PRINTS" id="PR00598">
    <property type="entry name" value="HTHMARR"/>
</dbReference>
<dbReference type="SUPFAM" id="SSF46785">
    <property type="entry name" value="Winged helix' DNA-binding domain"/>
    <property type="match status" value="1"/>
</dbReference>
<keyword evidence="3" id="KW-0804">Transcription</keyword>
<dbReference type="PANTHER" id="PTHR42756:SF1">
    <property type="entry name" value="TRANSCRIPTIONAL REPRESSOR OF EMRAB OPERON"/>
    <property type="match status" value="1"/>
</dbReference>
<keyword evidence="2" id="KW-0238">DNA-binding</keyword>
<dbReference type="Proteomes" id="UP001501666">
    <property type="component" value="Unassembled WGS sequence"/>
</dbReference>
<gene>
    <name evidence="5" type="ORF">GCM10010412_013790</name>
</gene>
<dbReference type="SMART" id="SM00347">
    <property type="entry name" value="HTH_MARR"/>
    <property type="match status" value="1"/>
</dbReference>
<evidence type="ECO:0000313" key="6">
    <source>
        <dbReference type="Proteomes" id="UP001501666"/>
    </source>
</evidence>
<reference evidence="6" key="1">
    <citation type="journal article" date="2019" name="Int. J. Syst. Evol. Microbiol.">
        <title>The Global Catalogue of Microorganisms (GCM) 10K type strain sequencing project: providing services to taxonomists for standard genome sequencing and annotation.</title>
        <authorList>
            <consortium name="The Broad Institute Genomics Platform"/>
            <consortium name="The Broad Institute Genome Sequencing Center for Infectious Disease"/>
            <person name="Wu L."/>
            <person name="Ma J."/>
        </authorList>
    </citation>
    <scope>NUCLEOTIDE SEQUENCE [LARGE SCALE GENOMIC DNA]</scope>
    <source>
        <strain evidence="6">JCM 6835</strain>
    </source>
</reference>
<keyword evidence="6" id="KW-1185">Reference proteome</keyword>
<accession>A0ABP6DRA7</accession>
<evidence type="ECO:0000259" key="4">
    <source>
        <dbReference type="PROSITE" id="PS50995"/>
    </source>
</evidence>
<name>A0ABP6DRA7_9ACTN</name>